<proteinExistence type="predicted"/>
<comment type="caution">
    <text evidence="1">The sequence shown here is derived from an EMBL/GenBank/DDBJ whole genome shotgun (WGS) entry which is preliminary data.</text>
</comment>
<reference evidence="1 2" key="1">
    <citation type="journal article" date="2024" name="G3 (Bethesda)">
        <title>Genome assembly of Hibiscus sabdariffa L. provides insights into metabolisms of medicinal natural products.</title>
        <authorList>
            <person name="Kim T."/>
        </authorList>
    </citation>
    <scope>NUCLEOTIDE SEQUENCE [LARGE SCALE GENOMIC DNA]</scope>
    <source>
        <strain evidence="1">TK-2024</strain>
        <tissue evidence="1">Old leaves</tissue>
    </source>
</reference>
<accession>A0ABR1Z6D9</accession>
<dbReference type="EMBL" id="JBBPBM010002928">
    <property type="protein sequence ID" value="KAK8473893.1"/>
    <property type="molecule type" value="Genomic_DNA"/>
</dbReference>
<gene>
    <name evidence="1" type="ORF">V6N12_008723</name>
</gene>
<sequence length="105" mass="11908">MACSDEEIGVTLHDVLGHADLNSVRQQSIRMTLKGLEVVENAIPSTTVEANRVIPKLIKDFIHLENYRQCFDSNGCPYASFLYACHLFCPLKHTIPYLRFPAKSR</sequence>
<evidence type="ECO:0000313" key="2">
    <source>
        <dbReference type="Proteomes" id="UP001472677"/>
    </source>
</evidence>
<dbReference type="Proteomes" id="UP001472677">
    <property type="component" value="Unassembled WGS sequence"/>
</dbReference>
<evidence type="ECO:0000313" key="1">
    <source>
        <dbReference type="EMBL" id="KAK8473893.1"/>
    </source>
</evidence>
<keyword evidence="2" id="KW-1185">Reference proteome</keyword>
<name>A0ABR1Z6D9_9ROSI</name>
<protein>
    <submittedName>
        <fullName evidence="1">Uncharacterized protein</fullName>
    </submittedName>
</protein>
<organism evidence="1 2">
    <name type="scientific">Hibiscus sabdariffa</name>
    <name type="common">roselle</name>
    <dbReference type="NCBI Taxonomy" id="183260"/>
    <lineage>
        <taxon>Eukaryota</taxon>
        <taxon>Viridiplantae</taxon>
        <taxon>Streptophyta</taxon>
        <taxon>Embryophyta</taxon>
        <taxon>Tracheophyta</taxon>
        <taxon>Spermatophyta</taxon>
        <taxon>Magnoliopsida</taxon>
        <taxon>eudicotyledons</taxon>
        <taxon>Gunneridae</taxon>
        <taxon>Pentapetalae</taxon>
        <taxon>rosids</taxon>
        <taxon>malvids</taxon>
        <taxon>Malvales</taxon>
        <taxon>Malvaceae</taxon>
        <taxon>Malvoideae</taxon>
        <taxon>Hibiscus</taxon>
    </lineage>
</organism>